<sequence length="202" mass="23777">MFQKFDLIKPYDNDEGYFDYQDKLLQNISNNAENALRLAILQTLAPVENYESAICLLQYEQDIFDDKRISLIGFYLSIVWNGEPKKFINKMLSYSQKASNEYKSMVDYLLALQSLYKEQEDEMIAFLKKSIALYEFHVNNFLLLSKYSNKKDSKLYIKKARENIINMTDNETIEYFTDPNNFIGEFISGCLMPIETFEELIS</sequence>
<gene>
    <name evidence="1" type="ORF">RBATCC27255_00215</name>
</gene>
<proteinExistence type="predicted"/>
<name>A0A2N0V076_9FIRM</name>
<comment type="caution">
    <text evidence="1">The sequence shown here is derived from an EMBL/GenBank/DDBJ whole genome shotgun (WGS) entry which is preliminary data.</text>
</comment>
<accession>A0A2N0V076</accession>
<reference evidence="1" key="1">
    <citation type="journal article" date="2018" name="Environ. Microbiol.">
        <title>Sporulation capability and amylosome conservation among diverse human colonic and rumen isolates of the keystone starch-degrader Ruminococcus bromii.</title>
        <authorList>
            <person name="Mukhopadhya I."/>
            <person name="Morais S."/>
            <person name="Laverde-Gomez J."/>
            <person name="Sheridan P.O."/>
            <person name="Walker A.W."/>
            <person name="Kelly W."/>
            <person name="Klieve A.V."/>
            <person name="Ouwerkerk D."/>
            <person name="Duncan S.H."/>
            <person name="Louis P."/>
            <person name="Koropatkin N."/>
            <person name="Cockburn D."/>
            <person name="Kibler R."/>
            <person name="Cooper P.J."/>
            <person name="Sandoval C."/>
            <person name="Crost E."/>
            <person name="Juge N."/>
            <person name="Bayer E.A."/>
            <person name="Flint H.J."/>
        </authorList>
    </citation>
    <scope>NUCLEOTIDE SEQUENCE [LARGE SCALE GENOMIC DNA]</scope>
    <source>
        <strain evidence="1">ATCC 27255</strain>
    </source>
</reference>
<dbReference type="Proteomes" id="UP000233425">
    <property type="component" value="Unassembled WGS sequence"/>
</dbReference>
<dbReference type="EMBL" id="NNSR01000020">
    <property type="protein sequence ID" value="PKD32621.1"/>
    <property type="molecule type" value="Genomic_DNA"/>
</dbReference>
<keyword evidence="2" id="KW-1185">Reference proteome</keyword>
<evidence type="ECO:0000313" key="1">
    <source>
        <dbReference type="EMBL" id="PKD32621.1"/>
    </source>
</evidence>
<evidence type="ECO:0000313" key="2">
    <source>
        <dbReference type="Proteomes" id="UP000233425"/>
    </source>
</evidence>
<evidence type="ECO:0008006" key="3">
    <source>
        <dbReference type="Google" id="ProtNLM"/>
    </source>
</evidence>
<dbReference type="AlphaFoldDB" id="A0A2N0V076"/>
<protein>
    <recommendedName>
        <fullName evidence="3">Tetratricopeptide repeat protein</fullName>
    </recommendedName>
</protein>
<organism evidence="1 2">
    <name type="scientific">Ruminococcus bromii</name>
    <dbReference type="NCBI Taxonomy" id="40518"/>
    <lineage>
        <taxon>Bacteria</taxon>
        <taxon>Bacillati</taxon>
        <taxon>Bacillota</taxon>
        <taxon>Clostridia</taxon>
        <taxon>Eubacteriales</taxon>
        <taxon>Oscillospiraceae</taxon>
        <taxon>Ruminococcus</taxon>
    </lineage>
</organism>
<dbReference type="RefSeq" id="WP_101028355.1">
    <property type="nucleotide sequence ID" value="NZ_CABMMZ010000020.1"/>
</dbReference>